<dbReference type="OrthoDB" id="5395390at2759"/>
<feature type="compositionally biased region" description="Basic residues" evidence="1">
    <location>
        <begin position="1"/>
        <end position="18"/>
    </location>
</feature>
<dbReference type="Proteomes" id="UP001138500">
    <property type="component" value="Unassembled WGS sequence"/>
</dbReference>
<reference evidence="2 3" key="2">
    <citation type="journal article" date="2021" name="Curr. Genet.">
        <title>Genetic response to nitrogen starvation in the aggressive Eucalyptus foliar pathogen Teratosphaeria destructans.</title>
        <authorList>
            <person name="Havenga M."/>
            <person name="Wingfield B.D."/>
            <person name="Wingfield M.J."/>
            <person name="Dreyer L.L."/>
            <person name="Roets F."/>
            <person name="Aylward J."/>
        </authorList>
    </citation>
    <scope>NUCLEOTIDE SEQUENCE [LARGE SCALE GENOMIC DNA]</scope>
    <source>
        <strain evidence="2">CMW44962</strain>
    </source>
</reference>
<evidence type="ECO:0000313" key="2">
    <source>
        <dbReference type="EMBL" id="KAH9832714.1"/>
    </source>
</evidence>
<feature type="compositionally biased region" description="Acidic residues" evidence="1">
    <location>
        <begin position="548"/>
        <end position="558"/>
    </location>
</feature>
<dbReference type="AlphaFoldDB" id="A0A9W7W4A8"/>
<feature type="region of interest" description="Disordered" evidence="1">
    <location>
        <begin position="500"/>
        <end position="562"/>
    </location>
</feature>
<comment type="caution">
    <text evidence="2">The sequence shown here is derived from an EMBL/GenBank/DDBJ whole genome shotgun (WGS) entry which is preliminary data.</text>
</comment>
<keyword evidence="3" id="KW-1185">Reference proteome</keyword>
<accession>A0A9W7W4A8</accession>
<reference evidence="2 3" key="1">
    <citation type="journal article" date="2018" name="IMA Fungus">
        <title>IMA Genome-F 10: Nine draft genome sequences of Claviceps purpurea s.lat., including C. arundinis, C. humidiphila, and C. cf. spartinae, pseudomolecules for the pitch canker pathogen Fusarium circinatum, draft genome of Davidsoniella eucalypti, Grosmannia galeiformis, Quambalaria eucalypti, and Teratosphaeria destructans.</title>
        <authorList>
            <person name="Wingfield B.D."/>
            <person name="Liu M."/>
            <person name="Nguyen H.D."/>
            <person name="Lane F.A."/>
            <person name="Morgan S.W."/>
            <person name="De Vos L."/>
            <person name="Wilken P.M."/>
            <person name="Duong T.A."/>
            <person name="Aylward J."/>
            <person name="Coetzee M.P."/>
            <person name="Dadej K."/>
            <person name="De Beer Z.W."/>
            <person name="Findlay W."/>
            <person name="Havenga M."/>
            <person name="Kolarik M."/>
            <person name="Menzies J.G."/>
            <person name="Naidoo K."/>
            <person name="Pochopski O."/>
            <person name="Shoukouhi P."/>
            <person name="Santana Q.C."/>
            <person name="Seifert K.A."/>
            <person name="Soal N."/>
            <person name="Steenkamp E.T."/>
            <person name="Tatham C.T."/>
            <person name="van der Nest M.A."/>
            <person name="Wingfield M.J."/>
        </authorList>
    </citation>
    <scope>NUCLEOTIDE SEQUENCE [LARGE SCALE GENOMIC DNA]</scope>
    <source>
        <strain evidence="2">CMW44962</strain>
    </source>
</reference>
<proteinExistence type="predicted"/>
<organism evidence="2 3">
    <name type="scientific">Teratosphaeria destructans</name>
    <dbReference type="NCBI Taxonomy" id="418781"/>
    <lineage>
        <taxon>Eukaryota</taxon>
        <taxon>Fungi</taxon>
        <taxon>Dikarya</taxon>
        <taxon>Ascomycota</taxon>
        <taxon>Pezizomycotina</taxon>
        <taxon>Dothideomycetes</taxon>
        <taxon>Dothideomycetidae</taxon>
        <taxon>Mycosphaerellales</taxon>
        <taxon>Teratosphaeriaceae</taxon>
        <taxon>Teratosphaeria</taxon>
    </lineage>
</organism>
<feature type="compositionally biased region" description="Basic and acidic residues" evidence="1">
    <location>
        <begin position="35"/>
        <end position="52"/>
    </location>
</feature>
<feature type="region of interest" description="Disordered" evidence="1">
    <location>
        <begin position="1"/>
        <end position="90"/>
    </location>
</feature>
<feature type="region of interest" description="Disordered" evidence="1">
    <location>
        <begin position="232"/>
        <end position="251"/>
    </location>
</feature>
<dbReference type="EMBL" id="RIBY02001112">
    <property type="protein sequence ID" value="KAH9832714.1"/>
    <property type="molecule type" value="Genomic_DNA"/>
</dbReference>
<evidence type="ECO:0000256" key="1">
    <source>
        <dbReference type="SAM" id="MobiDB-lite"/>
    </source>
</evidence>
<evidence type="ECO:0008006" key="4">
    <source>
        <dbReference type="Google" id="ProtNLM"/>
    </source>
</evidence>
<dbReference type="InterPro" id="IPR052109">
    <property type="entry name" value="SRRM_Domain-Containing"/>
</dbReference>
<protein>
    <recommendedName>
        <fullName evidence="4">RNI-like protein</fullName>
    </recommendedName>
</protein>
<evidence type="ECO:0000313" key="3">
    <source>
        <dbReference type="Proteomes" id="UP001138500"/>
    </source>
</evidence>
<name>A0A9W7W4A8_9PEZI</name>
<dbReference type="PANTHER" id="PTHR34755">
    <property type="entry name" value="SERINE/ARGININE REPETITIVE MATRIX PROTEIN 3-RELATED"/>
    <property type="match status" value="1"/>
</dbReference>
<dbReference type="InterPro" id="IPR032675">
    <property type="entry name" value="LRR_dom_sf"/>
</dbReference>
<sequence>MPPPKRRSSRQAATRKRSIYYEPDSDDDFDAATATDHDHDFGPDADEPRVEEAPPPPKRRKGAPRQARPQTRSRNSVVGKSDGAPPIHNQVHPHDLLALLHTPPDSRALDHRVKIKALIIDVNRVAYTAHGRPLFDLSRLVAELPLLHHLELLHPLDQPPFRGYHLARSWHHPPDLFSTLEQHGHKLKTWRWHRDMVATRDPTALYTHMAQVHSGTAFSYLTKLTIARFNHDNDSAEPDADPSDETRAGPAPGLATSIALLPSLKDLTFISCDVLMDTFLERLPTTLERLEITNCLELTSAMLLAYLAGGGAHLRELVLNHNTALNLSFLTGLQATCPRLEVLKVDLRYYSERMNSNDAEPLYDAVLAEDDAPTWPASLQHIQIEHPQRWTQTAAGNLFRSLVDRARDLPDLRTLILQTHINVAWRERAGFRDQWIERLQRVYLQHSDPPNPYLGSKRQYRLYKQALASGRALPSNPTEIAGGFDSGDEVVTGHRVSHIAISPAKSHSGHTDIFSDSSPEETTRPRRSARVAESQSAPSPSDSTTPSSDDDDDDSADDDYCRKKPENFIQGRCAVVDVRIDNQRPREHQFTEADFRDAAVVFESEEDEDWHEGIQEEGVGWGD</sequence>
<gene>
    <name evidence="2" type="ORF">Tdes44962_MAKER00194</name>
</gene>
<feature type="compositionally biased region" description="Low complexity" evidence="1">
    <location>
        <begin position="536"/>
        <end position="547"/>
    </location>
</feature>
<dbReference type="SUPFAM" id="SSF52047">
    <property type="entry name" value="RNI-like"/>
    <property type="match status" value="1"/>
</dbReference>
<dbReference type="Gene3D" id="3.80.10.10">
    <property type="entry name" value="Ribonuclease Inhibitor"/>
    <property type="match status" value="1"/>
</dbReference>
<feature type="region of interest" description="Disordered" evidence="1">
    <location>
        <begin position="604"/>
        <end position="623"/>
    </location>
</feature>
<dbReference type="PANTHER" id="PTHR34755:SF4">
    <property type="entry name" value="F-BOX DOMAIN-CONTAINING PROTEIN"/>
    <property type="match status" value="1"/>
</dbReference>